<name>A0A2N5XZ49_9GAMM</name>
<dbReference type="Gene3D" id="3.30.70.1320">
    <property type="entry name" value="Multidrug efflux transporter AcrB pore domain like"/>
    <property type="match status" value="1"/>
</dbReference>
<feature type="transmembrane region" description="Helical" evidence="1">
    <location>
        <begin position="31"/>
        <end position="50"/>
    </location>
</feature>
<reference evidence="3" key="1">
    <citation type="submission" date="2017-11" db="EMBL/GenBank/DDBJ databases">
        <title>The draft genome sequence of Chromatocurvus sp. F02.</title>
        <authorList>
            <person name="Du Z.-J."/>
            <person name="Chang Y.-Q."/>
        </authorList>
    </citation>
    <scope>NUCLEOTIDE SEQUENCE [LARGE SCALE GENOMIC DNA]</scope>
    <source>
        <strain evidence="3">F02</strain>
    </source>
</reference>
<feature type="transmembrane region" description="Helical" evidence="1">
    <location>
        <begin position="870"/>
        <end position="889"/>
    </location>
</feature>
<feature type="transmembrane region" description="Helical" evidence="1">
    <location>
        <begin position="1003"/>
        <end position="1026"/>
    </location>
</feature>
<feature type="transmembrane region" description="Helical" evidence="1">
    <location>
        <begin position="926"/>
        <end position="947"/>
    </location>
</feature>
<dbReference type="InterPro" id="IPR001036">
    <property type="entry name" value="Acrflvin-R"/>
</dbReference>
<gene>
    <name evidence="2" type="ORF">CWI75_16240</name>
</gene>
<keyword evidence="3" id="KW-1185">Reference proteome</keyword>
<dbReference type="GO" id="GO:0042910">
    <property type="term" value="F:xenobiotic transmembrane transporter activity"/>
    <property type="evidence" value="ECO:0007669"/>
    <property type="project" value="TreeGrafter"/>
</dbReference>
<dbReference type="Gene3D" id="3.30.70.1440">
    <property type="entry name" value="Multidrug efflux transporter AcrB pore domain"/>
    <property type="match status" value="1"/>
</dbReference>
<accession>A0A2N5XZ49</accession>
<dbReference type="Gene3D" id="3.30.2090.10">
    <property type="entry name" value="Multidrug efflux transporter AcrB TolC docking domain, DN and DC subdomains"/>
    <property type="match status" value="2"/>
</dbReference>
<feature type="transmembrane region" description="Helical" evidence="1">
    <location>
        <begin position="968"/>
        <end position="991"/>
    </location>
</feature>
<sequence length="1051" mass="113644">MLYTISLYSAIGFSFAGDASVNLIQLAVRNPAATLVAALLVLGFGVLAIYRLPIQLLPELAPPRIFIFTGWRAAAPEEIEEQIIQGQERVLGNIQGVTSLVSSIARDQGYIELNFEIGWDMQQGLIDVITNLNQAPPLPADADEPIVRAGAGTTGNNAAATLQLFRAGAEDIDVSVYEDLVTTVIEPRLARVPGVSEVRLQSRREREIAVNIDPYRLAGMGIAIADVTGALRRATNVSGGFADVGRRQYTVRFAGSFGIEELGELVVGWRNEQPVYLRDVASVEAGFMKRNSFSRRNGNPSYYIRLERTNGANTVQLLDSLKEVIAELNAGPLAAEDLTLELSFDASLHIRRAIALVQGNLILGLLLSSLVLFYFLRVMRATLVIALSIPLSLMGAFLALQVTGHSLNVISLAGLAFAVGLSMDASIVVQENIMRLGQQGMGRREAAEAGAGEVAPALLSSTLTTVAIFVPIIFLEGLEGQLFKDLAITLSAAVLMSLLVSLTVLPMATAHAALSQVPADPLRDYWTRLADWIDRRTRSGRDRVRWIVLILGSSVLAIVILMPKVDFLPKADVDAIESYLDLPPGTSLDTIETEIFGEIERRLQPYYTGEKEPAVRGYNVGVGPGYGTVFLYPAEPAGVEPMIRIMREEILAGLPDVEPFVRRASMIQVDGGGRSIAIDIRGADLETLMRVASVGMEQVKAMWEDGSAYAQPALSMDQPELRVVPNDKRLGLAGLDRMTLAETVRALTDGLYAGEYFDGNLRYDTIVHGPGWSTPEEFANTPIATPRAGVQSIGELASIEYTVGPVQLQRVDGLRTVTINVLPPEQVTLEEAIERLRAELDPELRSMLPAGASILYRGSADRLQEAVNKMLVNFAIAVLILFGIMAAIFRSAWDSLLVLLVMPPAIAGGVLALKAFNVFSYQSLDMLTMVGFIILLGLVVNNAILLVDQTRIREREGAARREAIRDAVLMRARPVFMSTLTSIFGMLPLMLMPGVGSEIYRGLAAVIVGGMTVSGAVSLLLMPSLLGMGKTTAQRLERADTLAVKVEGETG</sequence>
<dbReference type="SUPFAM" id="SSF82693">
    <property type="entry name" value="Multidrug efflux transporter AcrB pore domain, PN1, PN2, PC1 and PC2 subdomains"/>
    <property type="match status" value="2"/>
</dbReference>
<dbReference type="SUPFAM" id="SSF82866">
    <property type="entry name" value="Multidrug efflux transporter AcrB transmembrane domain"/>
    <property type="match status" value="2"/>
</dbReference>
<dbReference type="Gene3D" id="1.20.1640.10">
    <property type="entry name" value="Multidrug efflux transporter AcrB transmembrane domain"/>
    <property type="match status" value="2"/>
</dbReference>
<protein>
    <submittedName>
        <fullName evidence="2">Acriflavine resistance protein B</fullName>
    </submittedName>
</protein>
<evidence type="ECO:0000256" key="1">
    <source>
        <dbReference type="SAM" id="Phobius"/>
    </source>
</evidence>
<dbReference type="GO" id="GO:0005886">
    <property type="term" value="C:plasma membrane"/>
    <property type="evidence" value="ECO:0007669"/>
    <property type="project" value="TreeGrafter"/>
</dbReference>
<keyword evidence="1" id="KW-0812">Transmembrane</keyword>
<evidence type="ECO:0000313" key="2">
    <source>
        <dbReference type="EMBL" id="PLW81379.1"/>
    </source>
</evidence>
<dbReference type="Proteomes" id="UP000234845">
    <property type="component" value="Unassembled WGS sequence"/>
</dbReference>
<dbReference type="SUPFAM" id="SSF82714">
    <property type="entry name" value="Multidrug efflux transporter AcrB TolC docking domain, DN and DC subdomains"/>
    <property type="match status" value="2"/>
</dbReference>
<organism evidence="2 3">
    <name type="scientific">Kineobactrum sediminis</name>
    <dbReference type="NCBI Taxonomy" id="1905677"/>
    <lineage>
        <taxon>Bacteria</taxon>
        <taxon>Pseudomonadati</taxon>
        <taxon>Pseudomonadota</taxon>
        <taxon>Gammaproteobacteria</taxon>
        <taxon>Cellvibrionales</taxon>
        <taxon>Halieaceae</taxon>
        <taxon>Kineobactrum</taxon>
    </lineage>
</organism>
<dbReference type="EMBL" id="PKLZ01000014">
    <property type="protein sequence ID" value="PLW81379.1"/>
    <property type="molecule type" value="Genomic_DNA"/>
</dbReference>
<dbReference type="PANTHER" id="PTHR32063">
    <property type="match status" value="1"/>
</dbReference>
<feature type="transmembrane region" description="Helical" evidence="1">
    <location>
        <begin position="486"/>
        <end position="505"/>
    </location>
</feature>
<feature type="transmembrane region" description="Helical" evidence="1">
    <location>
        <begin position="544"/>
        <end position="562"/>
    </location>
</feature>
<feature type="transmembrane region" description="Helical" evidence="1">
    <location>
        <begin position="896"/>
        <end position="920"/>
    </location>
</feature>
<dbReference type="InterPro" id="IPR027463">
    <property type="entry name" value="AcrB_DN_DC_subdom"/>
</dbReference>
<dbReference type="PANTHER" id="PTHR32063:SF0">
    <property type="entry name" value="SWARMING MOTILITY PROTEIN SWRC"/>
    <property type="match status" value="1"/>
</dbReference>
<feature type="transmembrane region" description="Helical" evidence="1">
    <location>
        <begin position="353"/>
        <end position="376"/>
    </location>
</feature>
<proteinExistence type="predicted"/>
<dbReference type="Pfam" id="PF00873">
    <property type="entry name" value="ACR_tran"/>
    <property type="match status" value="1"/>
</dbReference>
<comment type="caution">
    <text evidence="2">The sequence shown here is derived from an EMBL/GenBank/DDBJ whole genome shotgun (WGS) entry which is preliminary data.</text>
</comment>
<dbReference type="AlphaFoldDB" id="A0A2N5XZ49"/>
<dbReference type="Gene3D" id="3.30.70.1430">
    <property type="entry name" value="Multidrug efflux transporter AcrB pore domain"/>
    <property type="match status" value="2"/>
</dbReference>
<feature type="transmembrane region" description="Helical" evidence="1">
    <location>
        <begin position="383"/>
        <end position="403"/>
    </location>
</feature>
<keyword evidence="1" id="KW-1133">Transmembrane helix</keyword>
<dbReference type="PRINTS" id="PR00702">
    <property type="entry name" value="ACRIFLAVINRP"/>
</dbReference>
<evidence type="ECO:0000313" key="3">
    <source>
        <dbReference type="Proteomes" id="UP000234845"/>
    </source>
</evidence>
<keyword evidence="1" id="KW-0472">Membrane</keyword>
<feature type="transmembrane region" description="Helical" evidence="1">
    <location>
        <begin position="450"/>
        <end position="474"/>
    </location>
</feature>
<feature type="transmembrane region" description="Helical" evidence="1">
    <location>
        <begin position="409"/>
        <end position="429"/>
    </location>
</feature>